<dbReference type="Gene3D" id="2.30.30.60">
    <property type="match status" value="1"/>
</dbReference>
<dbReference type="SUPFAM" id="SSF50182">
    <property type="entry name" value="Sm-like ribonucleoproteins"/>
    <property type="match status" value="1"/>
</dbReference>
<dbReference type="PANTHER" id="PTHR30221:SF1">
    <property type="entry name" value="SMALL-CONDUCTANCE MECHANOSENSITIVE CHANNEL"/>
    <property type="match status" value="1"/>
</dbReference>
<dbReference type="GO" id="GO:0008381">
    <property type="term" value="F:mechanosensitive monoatomic ion channel activity"/>
    <property type="evidence" value="ECO:0007669"/>
    <property type="project" value="InterPro"/>
</dbReference>
<accession>A0A3L7JFD4</accession>
<evidence type="ECO:0000256" key="7">
    <source>
        <dbReference type="RuleBase" id="RU369025"/>
    </source>
</evidence>
<evidence type="ECO:0000259" key="8">
    <source>
        <dbReference type="Pfam" id="PF00924"/>
    </source>
</evidence>
<dbReference type="Proteomes" id="UP000281094">
    <property type="component" value="Unassembled WGS sequence"/>
</dbReference>
<dbReference type="InterPro" id="IPR006685">
    <property type="entry name" value="MscS_channel_2nd"/>
</dbReference>
<feature type="transmembrane region" description="Helical" evidence="7">
    <location>
        <begin position="71"/>
        <end position="93"/>
    </location>
</feature>
<keyword evidence="11" id="KW-1185">Reference proteome</keyword>
<evidence type="ECO:0000256" key="5">
    <source>
        <dbReference type="ARBA" id="ARBA00022989"/>
    </source>
</evidence>
<dbReference type="AlphaFoldDB" id="A0A3L7JFD4"/>
<evidence type="ECO:0000256" key="4">
    <source>
        <dbReference type="ARBA" id="ARBA00022692"/>
    </source>
</evidence>
<feature type="transmembrane region" description="Helical" evidence="7">
    <location>
        <begin position="30"/>
        <end position="50"/>
    </location>
</feature>
<dbReference type="EMBL" id="RCWN01000001">
    <property type="protein sequence ID" value="RLQ88291.1"/>
    <property type="molecule type" value="Genomic_DNA"/>
</dbReference>
<dbReference type="PANTHER" id="PTHR30221">
    <property type="entry name" value="SMALL-CONDUCTANCE MECHANOSENSITIVE CHANNEL"/>
    <property type="match status" value="1"/>
</dbReference>
<dbReference type="Gene3D" id="1.10.287.1260">
    <property type="match status" value="1"/>
</dbReference>
<feature type="domain" description="Mechanosensitive ion channel MscS C-terminal" evidence="9">
    <location>
        <begin position="195"/>
        <end position="277"/>
    </location>
</feature>
<proteinExistence type="inferred from homology"/>
<name>A0A3L7JFD4_9HYPH</name>
<dbReference type="RefSeq" id="WP_121645257.1">
    <property type="nucleotide sequence ID" value="NZ_RCWN01000001.1"/>
</dbReference>
<reference evidence="10 11" key="1">
    <citation type="submission" date="2018-10" db="EMBL/GenBank/DDBJ databases">
        <title>Notoacmeibacter sp. M2BS9Y-3-1, whole genome shotgun sequence.</title>
        <authorList>
            <person name="Tuo L."/>
        </authorList>
    </citation>
    <scope>NUCLEOTIDE SEQUENCE [LARGE SCALE GENOMIC DNA]</scope>
    <source>
        <strain evidence="10 11">M2BS9Y-3-1</strain>
    </source>
</reference>
<comment type="similarity">
    <text evidence="2 7">Belongs to the MscS (TC 1.A.23) family.</text>
</comment>
<keyword evidence="6 7" id="KW-0472">Membrane</keyword>
<evidence type="ECO:0000313" key="11">
    <source>
        <dbReference type="Proteomes" id="UP000281094"/>
    </source>
</evidence>
<protein>
    <recommendedName>
        <fullName evidence="7">Small-conductance mechanosensitive channel</fullName>
    </recommendedName>
</protein>
<dbReference type="Pfam" id="PF00924">
    <property type="entry name" value="MS_channel_2nd"/>
    <property type="match status" value="1"/>
</dbReference>
<keyword evidence="7" id="KW-0997">Cell inner membrane</keyword>
<dbReference type="InterPro" id="IPR049278">
    <property type="entry name" value="MS_channel_C"/>
</dbReference>
<keyword evidence="4 7" id="KW-0812">Transmembrane</keyword>
<dbReference type="SUPFAM" id="SSF82689">
    <property type="entry name" value="Mechanosensitive channel protein MscS (YggB), C-terminal domain"/>
    <property type="match status" value="1"/>
</dbReference>
<feature type="domain" description="Mechanosensitive ion channel MscS" evidence="8">
    <location>
        <begin position="118"/>
        <end position="179"/>
    </location>
</feature>
<dbReference type="InterPro" id="IPR045275">
    <property type="entry name" value="MscS_archaea/bacteria_type"/>
</dbReference>
<keyword evidence="7" id="KW-0406">Ion transport</keyword>
<comment type="caution">
    <text evidence="7">Lacks conserved residue(s) required for the propagation of feature annotation.</text>
</comment>
<comment type="function">
    <text evidence="7">Mechanosensitive channel that participates in the regulation of osmotic pressure changes within the cell, opening in response to stretch forces in the membrane lipid bilayer, without the need for other proteins. Contributes to normal resistance to hypoosmotic shock. Forms an ion channel of 1.0 nanosiemens conductance with a slight preference for anions.</text>
</comment>
<dbReference type="InterPro" id="IPR011014">
    <property type="entry name" value="MscS_channel_TM-2"/>
</dbReference>
<comment type="subcellular location">
    <subcellularLocation>
        <location evidence="7">Cell inner membrane</location>
        <topology evidence="7">Multi-pass membrane protein</topology>
    </subcellularLocation>
    <subcellularLocation>
        <location evidence="1">Cell membrane</location>
        <topology evidence="1">Multi-pass membrane protein</topology>
    </subcellularLocation>
</comment>
<feature type="transmembrane region" description="Helical" evidence="7">
    <location>
        <begin position="105"/>
        <end position="131"/>
    </location>
</feature>
<dbReference type="Pfam" id="PF21082">
    <property type="entry name" value="MS_channel_3rd"/>
    <property type="match status" value="1"/>
</dbReference>
<keyword evidence="5 7" id="KW-1133">Transmembrane helix</keyword>
<evidence type="ECO:0000256" key="6">
    <source>
        <dbReference type="ARBA" id="ARBA00023136"/>
    </source>
</evidence>
<sequence length="308" mass="33849">MEDAIEAIDIEPVNILEDQLRGMAAASISMLPQIIVAILVIVATGILAASARWLLKKGLKRTGLRSSLQELFVMLLGIGIWVLGIMVAAVVMFPSLTPASMLAGLGIGTVAIGFAFKDIFENFLAGIIILFRKEMRTGDFIECEGIEGRVQRISVRETHIRRTDGQLIIVPNAMLFTNPLRIVTDMELRRTTIIAGIAYGEDVDEAREVIRHAVESCDTVIRNAARPIQIFAQEFADSSINFEVTWWTGSKPVDERKSRDEVVAAVKRALDNAGIEIPFPYRTLTFKEPLPLLRGDGSAEKEASPGSE</sequence>
<organism evidence="10 11">
    <name type="scientific">Notoacmeibacter ruber</name>
    <dbReference type="NCBI Taxonomy" id="2670375"/>
    <lineage>
        <taxon>Bacteria</taxon>
        <taxon>Pseudomonadati</taxon>
        <taxon>Pseudomonadota</taxon>
        <taxon>Alphaproteobacteria</taxon>
        <taxon>Hyphomicrobiales</taxon>
        <taxon>Notoacmeibacteraceae</taxon>
        <taxon>Notoacmeibacter</taxon>
    </lineage>
</organism>
<keyword evidence="7" id="KW-0407">Ion channel</keyword>
<evidence type="ECO:0000313" key="10">
    <source>
        <dbReference type="EMBL" id="RLQ88291.1"/>
    </source>
</evidence>
<gene>
    <name evidence="10" type="ORF">D8780_08800</name>
</gene>
<dbReference type="GO" id="GO:0005886">
    <property type="term" value="C:plasma membrane"/>
    <property type="evidence" value="ECO:0007669"/>
    <property type="project" value="UniProtKB-SubCell"/>
</dbReference>
<evidence type="ECO:0000259" key="9">
    <source>
        <dbReference type="Pfam" id="PF21082"/>
    </source>
</evidence>
<keyword evidence="7" id="KW-0813">Transport</keyword>
<keyword evidence="3" id="KW-1003">Cell membrane</keyword>
<comment type="subunit">
    <text evidence="7">Homoheptamer.</text>
</comment>
<dbReference type="Gene3D" id="3.30.70.100">
    <property type="match status" value="1"/>
</dbReference>
<dbReference type="InterPro" id="IPR023408">
    <property type="entry name" value="MscS_beta-dom_sf"/>
</dbReference>
<dbReference type="InterPro" id="IPR011066">
    <property type="entry name" value="MscS_channel_C_sf"/>
</dbReference>
<evidence type="ECO:0000256" key="1">
    <source>
        <dbReference type="ARBA" id="ARBA00004651"/>
    </source>
</evidence>
<evidence type="ECO:0000256" key="2">
    <source>
        <dbReference type="ARBA" id="ARBA00008017"/>
    </source>
</evidence>
<dbReference type="InterPro" id="IPR010920">
    <property type="entry name" value="LSM_dom_sf"/>
</dbReference>
<dbReference type="SUPFAM" id="SSF82861">
    <property type="entry name" value="Mechanosensitive channel protein MscS (YggB), transmembrane region"/>
    <property type="match status" value="1"/>
</dbReference>
<comment type="caution">
    <text evidence="10">The sequence shown here is derived from an EMBL/GenBank/DDBJ whole genome shotgun (WGS) entry which is preliminary data.</text>
</comment>
<evidence type="ECO:0000256" key="3">
    <source>
        <dbReference type="ARBA" id="ARBA00022475"/>
    </source>
</evidence>